<dbReference type="Proteomes" id="UP001249020">
    <property type="component" value="Unassembled WGS sequence"/>
</dbReference>
<keyword evidence="1" id="KW-0812">Transmembrane</keyword>
<keyword evidence="1" id="KW-0472">Membrane</keyword>
<gene>
    <name evidence="2" type="ORF">RM544_09655</name>
</gene>
<accession>A0AAW8R0K5</accession>
<name>A0AAW8R0K5_9ALTE</name>
<comment type="caution">
    <text evidence="2">The sequence shown here is derived from an EMBL/GenBank/DDBJ whole genome shotgun (WGS) entry which is preliminary data.</text>
</comment>
<protein>
    <submittedName>
        <fullName evidence="2">Uncharacterized protein</fullName>
    </submittedName>
</protein>
<evidence type="ECO:0000313" key="3">
    <source>
        <dbReference type="Proteomes" id="UP001249020"/>
    </source>
</evidence>
<feature type="transmembrane region" description="Helical" evidence="1">
    <location>
        <begin position="72"/>
        <end position="92"/>
    </location>
</feature>
<sequence length="101" mass="11702">MEYITLIIVFIMACISLFSYLKVSRNSLNKKQWFHLSVVWAVVFGLFAIFSAIFMLVALFSVITGEWDTQFLLSKLPVFVTTILSYRAFAYFKSNFKNAAY</sequence>
<proteinExistence type="predicted"/>
<feature type="transmembrane region" description="Helical" evidence="1">
    <location>
        <begin position="6"/>
        <end position="21"/>
    </location>
</feature>
<dbReference type="EMBL" id="JAVRIE010000003">
    <property type="protein sequence ID" value="MDT0582807.1"/>
    <property type="molecule type" value="Genomic_DNA"/>
</dbReference>
<keyword evidence="3" id="KW-1185">Reference proteome</keyword>
<evidence type="ECO:0000256" key="1">
    <source>
        <dbReference type="SAM" id="Phobius"/>
    </source>
</evidence>
<dbReference type="AlphaFoldDB" id="A0AAW8R0K5"/>
<dbReference type="RefSeq" id="WP_311361580.1">
    <property type="nucleotide sequence ID" value="NZ_JAVRIE010000003.1"/>
</dbReference>
<organism evidence="2 3">
    <name type="scientific">Brumicola blandensis</name>
    <dbReference type="NCBI Taxonomy" id="3075611"/>
    <lineage>
        <taxon>Bacteria</taxon>
        <taxon>Pseudomonadati</taxon>
        <taxon>Pseudomonadota</taxon>
        <taxon>Gammaproteobacteria</taxon>
        <taxon>Alteromonadales</taxon>
        <taxon>Alteromonadaceae</taxon>
        <taxon>Brumicola</taxon>
    </lineage>
</organism>
<evidence type="ECO:0000313" key="2">
    <source>
        <dbReference type="EMBL" id="MDT0582807.1"/>
    </source>
</evidence>
<keyword evidence="1" id="KW-1133">Transmembrane helix</keyword>
<reference evidence="2 3" key="1">
    <citation type="submission" date="2023-09" db="EMBL/GenBank/DDBJ databases">
        <authorList>
            <person name="Rey-Velasco X."/>
        </authorList>
    </citation>
    <scope>NUCLEOTIDE SEQUENCE [LARGE SCALE GENOMIC DNA]</scope>
    <source>
        <strain evidence="2 3">W409</strain>
    </source>
</reference>
<feature type="transmembrane region" description="Helical" evidence="1">
    <location>
        <begin position="33"/>
        <end position="60"/>
    </location>
</feature>